<dbReference type="InterPro" id="IPR039261">
    <property type="entry name" value="FNR_nucleotide-bd"/>
</dbReference>
<dbReference type="InterPro" id="IPR015151">
    <property type="entry name" value="B-adaptin_app_sub_C"/>
</dbReference>
<dbReference type="EMBL" id="JALJOS010000034">
    <property type="protein sequence ID" value="KAK9822016.1"/>
    <property type="molecule type" value="Genomic_DNA"/>
</dbReference>
<dbReference type="SUPFAM" id="SSF52343">
    <property type="entry name" value="Ferredoxin reductase-like, C-terminal NADP-linked domain"/>
    <property type="match status" value="1"/>
</dbReference>
<evidence type="ECO:0000313" key="9">
    <source>
        <dbReference type="EMBL" id="KAK9822016.1"/>
    </source>
</evidence>
<protein>
    <submittedName>
        <fullName evidence="9">Uncharacterized protein</fullName>
    </submittedName>
</protein>
<dbReference type="InterPro" id="IPR016024">
    <property type="entry name" value="ARM-type_fold"/>
</dbReference>
<evidence type="ECO:0000256" key="6">
    <source>
        <dbReference type="SAM" id="MobiDB-lite"/>
    </source>
</evidence>
<feature type="region of interest" description="Disordered" evidence="6">
    <location>
        <begin position="1109"/>
        <end position="1133"/>
    </location>
</feature>
<keyword evidence="10" id="KW-1185">Reference proteome</keyword>
<dbReference type="InterPro" id="IPR011989">
    <property type="entry name" value="ARM-like"/>
</dbReference>
<evidence type="ECO:0000256" key="5">
    <source>
        <dbReference type="ARBA" id="ARBA00023136"/>
    </source>
</evidence>
<feature type="region of interest" description="Disordered" evidence="6">
    <location>
        <begin position="592"/>
        <end position="659"/>
    </location>
</feature>
<comment type="similarity">
    <text evidence="2">Belongs to the adaptor complexes large subunit family.</text>
</comment>
<gene>
    <name evidence="9" type="ORF">WJX74_000790</name>
</gene>
<comment type="subcellular location">
    <subcellularLocation>
        <location evidence="1">Endomembrane system</location>
    </subcellularLocation>
</comment>
<dbReference type="AlphaFoldDB" id="A0AAW1QKN9"/>
<feature type="compositionally biased region" description="Acidic residues" evidence="6">
    <location>
        <begin position="1124"/>
        <end position="1133"/>
    </location>
</feature>
<keyword evidence="5" id="KW-0472">Membrane</keyword>
<dbReference type="GO" id="GO:0016192">
    <property type="term" value="P:vesicle-mediated transport"/>
    <property type="evidence" value="ECO:0007669"/>
    <property type="project" value="InterPro"/>
</dbReference>
<dbReference type="GO" id="GO:0012505">
    <property type="term" value="C:endomembrane system"/>
    <property type="evidence" value="ECO:0007669"/>
    <property type="project" value="UniProtKB-SubCell"/>
</dbReference>
<dbReference type="InterPro" id="IPR026739">
    <property type="entry name" value="AP_beta"/>
</dbReference>
<dbReference type="InterPro" id="IPR012295">
    <property type="entry name" value="TBP_dom_sf"/>
</dbReference>
<keyword evidence="3" id="KW-0813">Transport</keyword>
<proteinExistence type="inferred from homology"/>
<evidence type="ECO:0000313" key="10">
    <source>
        <dbReference type="Proteomes" id="UP001438707"/>
    </source>
</evidence>
<dbReference type="Pfam" id="PF01602">
    <property type="entry name" value="Adaptin_N"/>
    <property type="match status" value="1"/>
</dbReference>
<accession>A0AAW1QKN9</accession>
<organism evidence="9 10">
    <name type="scientific">Apatococcus lobatus</name>
    <dbReference type="NCBI Taxonomy" id="904363"/>
    <lineage>
        <taxon>Eukaryota</taxon>
        <taxon>Viridiplantae</taxon>
        <taxon>Chlorophyta</taxon>
        <taxon>core chlorophytes</taxon>
        <taxon>Trebouxiophyceae</taxon>
        <taxon>Chlorellales</taxon>
        <taxon>Chlorellaceae</taxon>
        <taxon>Apatococcus</taxon>
    </lineage>
</organism>
<sequence>MPGDSKNRGELGEIRSQLASLSSHPSGNRIDAANAKKELFKKIINYTTANPDLTLLTINLLTKDCRDQDPTIRGLALRSLCSLRVANLIEYLVSPIQMGLKDAHPYVRRTAVMGVLKVYNMDEDFVQNSGMIEQLQELLLQDQDSQVISNCMSVLEQVGAVKELLGRQFVIPLLNRIKDFSEWGQCQVLELASHHRPSGEQEVYDLMNILDDRLCHSNSAVAMATIKVFLHLTLSMPATHQQVLERVKDPLQTLVSRDHFETAYAVLAHFLLIAQRAPILFSGIYSSFFCRVNEPSYIKHIKLDILTAVADETNAYDIATELTEYVNDIDEQLARAAVRAVGRISLEVHEVGGIVERLLEFLEIGKSHVTAETIIQMKDLLRTFPDIAEVCLASIASANVQDVDEPEARAAFVWILGEHGQSIQDAPYLLEPLAASFASEEVSVRIALLSAASKLFFQRPPECQQLLGAVLTAAAADSNIDIHDRALLYYRLLQHNLDEARRIIQPPLPHIATFAEEQSAEMRDIIFDNFNTLAVLFRAPPSSFLQASSLEEEEDEVRLPPLGAAGVPSAGGVGGAAAVSAGVAVDEGSSLLADHDNDDAASEAVGPSANGNTTASRQGSSGPSQDVLDLLGMDALSTNGPVAAPGSHPPPAPSLRLVSSPQLNPAEFQRLWGVLQPLPAVQASLSSQALSVIEAEQHQRFLRHMAAASIATMASGGAPPLFKFYFFCQAAHTHARVLIEAIVNKTTSLASMTFKWRQETSMDAAIDERLPRPEAGRRVGACPLCHRLPALPRQRQQPCTNAVSGRSRAGQAVQAAVATAEEDLMQYEGRENWYAAKFSADDAPDWNPAKFVRAEQLAPGLRNVVLRCEISRERVPLRNAYKHANQQASVRVNGGVESSLTAASPPWPESMNKEPLYKARGDIYAGETKTRVEVTSVEAELELLVGEKEAPEVYNADESALIELGPFKGTGLNLRGPIQGIFQYPVIIIFAEGRGIAAARSFIESSADVGGLNFAYRKDVRLYYRAPNQQSFCYTDSFDSWENAHQCKVTTSTRGTFQDMFDDDDTLMYEPESTAAIIFTGGDEEAEEAALEACKEAEITCIVKDSQQQPPTQYLKKGGTKEDREEDIVELQV</sequence>
<keyword evidence="4" id="KW-0653">Protein transport</keyword>
<dbReference type="Pfam" id="PF09066">
    <property type="entry name" value="B2-adapt-app_C"/>
    <property type="match status" value="1"/>
</dbReference>
<feature type="domain" description="Clathrin/coatomer adaptor adaptin-like N-terminal" evidence="7">
    <location>
        <begin position="43"/>
        <end position="495"/>
    </location>
</feature>
<evidence type="ECO:0000256" key="3">
    <source>
        <dbReference type="ARBA" id="ARBA00022448"/>
    </source>
</evidence>
<feature type="domain" description="Beta-adaptin appendage C-terminal subdomain" evidence="8">
    <location>
        <begin position="659"/>
        <end position="763"/>
    </location>
</feature>
<dbReference type="GO" id="GO:0006886">
    <property type="term" value="P:intracellular protein transport"/>
    <property type="evidence" value="ECO:0007669"/>
    <property type="project" value="InterPro"/>
</dbReference>
<evidence type="ECO:0000256" key="2">
    <source>
        <dbReference type="ARBA" id="ARBA00006613"/>
    </source>
</evidence>
<evidence type="ECO:0000259" key="8">
    <source>
        <dbReference type="Pfam" id="PF09066"/>
    </source>
</evidence>
<dbReference type="Gene3D" id="1.25.10.10">
    <property type="entry name" value="Leucine-rich Repeat Variant"/>
    <property type="match status" value="1"/>
</dbReference>
<reference evidence="9 10" key="1">
    <citation type="journal article" date="2024" name="Nat. Commun.">
        <title>Phylogenomics reveals the evolutionary origins of lichenization in chlorophyte algae.</title>
        <authorList>
            <person name="Puginier C."/>
            <person name="Libourel C."/>
            <person name="Otte J."/>
            <person name="Skaloud P."/>
            <person name="Haon M."/>
            <person name="Grisel S."/>
            <person name="Petersen M."/>
            <person name="Berrin J.G."/>
            <person name="Delaux P.M."/>
            <person name="Dal Grande F."/>
            <person name="Keller J."/>
        </authorList>
    </citation>
    <scope>NUCLEOTIDE SEQUENCE [LARGE SCALE GENOMIC DNA]</scope>
    <source>
        <strain evidence="9 10">SAG 2145</strain>
    </source>
</reference>
<name>A0AAW1QKN9_9CHLO</name>
<evidence type="ECO:0000256" key="4">
    <source>
        <dbReference type="ARBA" id="ARBA00022927"/>
    </source>
</evidence>
<dbReference type="GO" id="GO:0030131">
    <property type="term" value="C:clathrin adaptor complex"/>
    <property type="evidence" value="ECO:0007669"/>
    <property type="project" value="InterPro"/>
</dbReference>
<evidence type="ECO:0000256" key="1">
    <source>
        <dbReference type="ARBA" id="ARBA00004308"/>
    </source>
</evidence>
<dbReference type="Gene3D" id="3.30.310.10">
    <property type="entry name" value="TATA-Binding Protein"/>
    <property type="match status" value="1"/>
</dbReference>
<comment type="caution">
    <text evidence="9">The sequence shown here is derived from an EMBL/GenBank/DDBJ whole genome shotgun (WGS) entry which is preliminary data.</text>
</comment>
<dbReference type="SUPFAM" id="SSF48371">
    <property type="entry name" value="ARM repeat"/>
    <property type="match status" value="1"/>
</dbReference>
<dbReference type="InterPro" id="IPR002553">
    <property type="entry name" value="Clathrin/coatomer_adapt-like_N"/>
</dbReference>
<dbReference type="Proteomes" id="UP001438707">
    <property type="component" value="Unassembled WGS sequence"/>
</dbReference>
<evidence type="ECO:0000259" key="7">
    <source>
        <dbReference type="Pfam" id="PF01602"/>
    </source>
</evidence>
<dbReference type="PANTHER" id="PTHR11134">
    <property type="entry name" value="ADAPTOR COMPLEX SUBUNIT BETA FAMILY MEMBER"/>
    <property type="match status" value="1"/>
</dbReference>
<feature type="compositionally biased region" description="Polar residues" evidence="6">
    <location>
        <begin position="609"/>
        <end position="624"/>
    </location>
</feature>